<dbReference type="Pfam" id="PF03041">
    <property type="entry name" value="Baculo_LEF-2"/>
    <property type="match status" value="1"/>
</dbReference>
<evidence type="ECO:0000313" key="2">
    <source>
        <dbReference type="Proteomes" id="UP000500845"/>
    </source>
</evidence>
<reference evidence="1 2" key="1">
    <citation type="journal article" date="2018" name="J. Invertebr. Pathol.">
        <title>Morphological, genetic and biological characterisation of a novel alphabaculovirus isolated from Cryptophlebia peltastica (Lepidoptera: Tortricidae).</title>
        <authorList>
            <person name="Marsberg T."/>
            <person name="Jukes M.D."/>
            <person name="Krejmer-Rabalska M."/>
            <person name="Rabalski L."/>
            <person name="Knox C.M."/>
            <person name="Moore S.D."/>
            <person name="Hill M.P."/>
            <person name="Szewczyk B."/>
        </authorList>
    </citation>
    <scope>NUCLEOTIDE SEQUENCE [LARGE SCALE GENOMIC DNA]</scope>
    <source>
        <strain evidence="1">SA</strain>
    </source>
</reference>
<name>A0A346RNX5_9ABAC</name>
<dbReference type="EMBL" id="MH394321">
    <property type="protein sequence ID" value="AXS67772.1"/>
    <property type="molecule type" value="Genomic_DNA"/>
</dbReference>
<evidence type="ECO:0000313" key="1">
    <source>
        <dbReference type="EMBL" id="AXS67772.1"/>
    </source>
</evidence>
<dbReference type="InterPro" id="IPR004283">
    <property type="entry name" value="Lef-2"/>
</dbReference>
<dbReference type="Proteomes" id="UP000500845">
    <property type="component" value="Segment"/>
</dbReference>
<accession>A0A346RNX5</accession>
<keyword evidence="2" id="KW-1185">Reference proteome</keyword>
<proteinExistence type="predicted"/>
<dbReference type="GO" id="GO:0019083">
    <property type="term" value="P:viral transcription"/>
    <property type="evidence" value="ECO:0007669"/>
    <property type="project" value="InterPro"/>
</dbReference>
<dbReference type="KEGG" id="vg:65102225"/>
<protein>
    <submittedName>
        <fullName evidence="1">Lef-2</fullName>
    </submittedName>
</protein>
<organism evidence="1 2">
    <name type="scientific">Cryptophlebia peltastica nucleopolyhedrovirus</name>
    <dbReference type="NCBI Taxonomy" id="2304025"/>
    <lineage>
        <taxon>Viruses</taxon>
        <taxon>Viruses incertae sedis</taxon>
        <taxon>Naldaviricetes</taxon>
        <taxon>Lefavirales</taxon>
        <taxon>Baculoviridae</taxon>
        <taxon>Alphabaculovirus</taxon>
        <taxon>Alphabaculovirus crypeltasticae</taxon>
    </lineage>
</organism>
<sequence length="196" mass="22674">MYLISMEDFDVEVSPYTVFEPCGSMKVFITGCKLYDMIKVSLENEHKVMLKRSSSNGEDRLNNKFMKKSHRNVCFNRVTDRASIIGLLKISLKMPECMENIFVSLIESPRGGKHYTRFVFNCYVCNLLTCTKCNKRCLASALCTLYHNDDKCVNEVESALFKKETIYKPPNCDNMKRKKLCSPSKQCYVKNPLCMF</sequence>
<dbReference type="GeneID" id="65102225"/>
<dbReference type="RefSeq" id="YP_010086980.1">
    <property type="nucleotide sequence ID" value="NC_055500.1"/>
</dbReference>